<proteinExistence type="predicted"/>
<dbReference type="AlphaFoldDB" id="A0A810MSC5"/>
<dbReference type="Proteomes" id="UP000680866">
    <property type="component" value="Chromosome"/>
</dbReference>
<evidence type="ECO:0000313" key="2">
    <source>
        <dbReference type="Proteomes" id="UP000680866"/>
    </source>
</evidence>
<organism evidence="1 2">
    <name type="scientific">Polymorphospora rubra</name>
    <dbReference type="NCBI Taxonomy" id="338584"/>
    <lineage>
        <taxon>Bacteria</taxon>
        <taxon>Bacillati</taxon>
        <taxon>Actinomycetota</taxon>
        <taxon>Actinomycetes</taxon>
        <taxon>Micromonosporales</taxon>
        <taxon>Micromonosporaceae</taxon>
        <taxon>Polymorphospora</taxon>
    </lineage>
</organism>
<evidence type="ECO:0000313" key="1">
    <source>
        <dbReference type="EMBL" id="BCJ64136.1"/>
    </source>
</evidence>
<accession>A0A810MSC5</accession>
<dbReference type="EMBL" id="AP023359">
    <property type="protein sequence ID" value="BCJ64136.1"/>
    <property type="molecule type" value="Genomic_DNA"/>
</dbReference>
<gene>
    <name evidence="1" type="ORF">Prubr_11570</name>
</gene>
<dbReference type="KEGG" id="pry:Prubr_11570"/>
<sequence>MASMQVSVQYRGSVIYLSGVQYAETAREACQNWPDVTPDRVRDWVRRSAKVGDPLYGVITPHRYRGRTYLPVHQVAAAEKATRMTRHAGGRRRVDILAAIA</sequence>
<reference evidence="1" key="1">
    <citation type="submission" date="2020-08" db="EMBL/GenBank/DDBJ databases">
        <title>Whole genome shotgun sequence of Polymorphospora rubra NBRC 101157.</title>
        <authorList>
            <person name="Komaki H."/>
            <person name="Tamura T."/>
        </authorList>
    </citation>
    <scope>NUCLEOTIDE SEQUENCE</scope>
    <source>
        <strain evidence="1">NBRC 101157</strain>
    </source>
</reference>
<protein>
    <submittedName>
        <fullName evidence="1">Uncharacterized protein</fullName>
    </submittedName>
</protein>
<name>A0A810MSC5_9ACTN</name>
<keyword evidence="2" id="KW-1185">Reference proteome</keyword>